<evidence type="ECO:0000313" key="1">
    <source>
        <dbReference type="EMBL" id="BAZ00232.1"/>
    </source>
</evidence>
<name>A0A1Z4N3K4_9CYAN</name>
<dbReference type="EMBL" id="AP018248">
    <property type="protein sequence ID" value="BAZ00232.1"/>
    <property type="molecule type" value="Genomic_DNA"/>
</dbReference>
<sequence length="63" mass="6891">MAEDDPSSKPTPASERLLPNYDILRMLSPLSVVHKQPEKFLAKDGLKIHNSSTTLICLSSVLG</sequence>
<dbReference type="KEGG" id="ttq:NIES37_42210"/>
<proteinExistence type="predicted"/>
<protein>
    <submittedName>
        <fullName evidence="1">Uncharacterized protein</fullName>
    </submittedName>
</protein>
<evidence type="ECO:0000313" key="2">
    <source>
        <dbReference type="Proteomes" id="UP000218785"/>
    </source>
</evidence>
<gene>
    <name evidence="1" type="ORF">NIES37_42210</name>
</gene>
<accession>A0A1Z4N3K4</accession>
<dbReference type="AlphaFoldDB" id="A0A1Z4N3K4"/>
<keyword evidence="2" id="KW-1185">Reference proteome</keyword>
<organism evidence="1 2">
    <name type="scientific">Tolypothrix tenuis PCC 7101</name>
    <dbReference type="NCBI Taxonomy" id="231146"/>
    <lineage>
        <taxon>Bacteria</taxon>
        <taxon>Bacillati</taxon>
        <taxon>Cyanobacteriota</taxon>
        <taxon>Cyanophyceae</taxon>
        <taxon>Nostocales</taxon>
        <taxon>Tolypothrichaceae</taxon>
        <taxon>Tolypothrix</taxon>
    </lineage>
</organism>
<dbReference type="Proteomes" id="UP000218785">
    <property type="component" value="Chromosome"/>
</dbReference>
<reference evidence="1 2" key="1">
    <citation type="submission" date="2017-06" db="EMBL/GenBank/DDBJ databases">
        <title>Genome sequencing of cyanobaciteial culture collection at National Institute for Environmental Studies (NIES).</title>
        <authorList>
            <person name="Hirose Y."/>
            <person name="Shimura Y."/>
            <person name="Fujisawa T."/>
            <person name="Nakamura Y."/>
            <person name="Kawachi M."/>
        </authorList>
    </citation>
    <scope>NUCLEOTIDE SEQUENCE [LARGE SCALE GENOMIC DNA]</scope>
    <source>
        <strain evidence="1 2">NIES-37</strain>
    </source>
</reference>